<keyword evidence="2" id="KW-1185">Reference proteome</keyword>
<evidence type="ECO:0000313" key="1">
    <source>
        <dbReference type="EMBL" id="TPW74094.1"/>
    </source>
</evidence>
<dbReference type="OrthoDB" id="5120044at2"/>
<evidence type="ECO:0000313" key="2">
    <source>
        <dbReference type="Proteomes" id="UP000316252"/>
    </source>
</evidence>
<sequence>MSTSPSPRRLILTAGGLLAVGVAASLGLAACSGVDIAGPHGRESVAFRDMPTALKSDESFRLPALLPEDARDIRLRYDLQTTGAWFRFDSTGGITADYCRTADLSGDPDGDASWWPDDVPARGFECGNWKVFSADDHWYAWDARDTK</sequence>
<dbReference type="RefSeq" id="WP_141164673.1">
    <property type="nucleotide sequence ID" value="NZ_VHQG01000005.1"/>
</dbReference>
<dbReference type="Proteomes" id="UP000316252">
    <property type="component" value="Unassembled WGS sequence"/>
</dbReference>
<protein>
    <submittedName>
        <fullName evidence="1">Uncharacterized protein</fullName>
    </submittedName>
</protein>
<reference evidence="1 2" key="1">
    <citation type="submission" date="2019-06" db="EMBL/GenBank/DDBJ databases">
        <authorList>
            <person name="Li F."/>
        </authorList>
    </citation>
    <scope>NUCLEOTIDE SEQUENCE [LARGE SCALE GENOMIC DNA]</scope>
    <source>
        <strain evidence="1 2">10F1D-1</strain>
    </source>
</reference>
<organism evidence="1 2">
    <name type="scientific">Schumannella soli</name>
    <dbReference type="NCBI Taxonomy" id="2590779"/>
    <lineage>
        <taxon>Bacteria</taxon>
        <taxon>Bacillati</taxon>
        <taxon>Actinomycetota</taxon>
        <taxon>Actinomycetes</taxon>
        <taxon>Micrococcales</taxon>
        <taxon>Microbacteriaceae</taxon>
        <taxon>Schumannella</taxon>
    </lineage>
</organism>
<name>A0A506XN71_9MICO</name>
<gene>
    <name evidence="1" type="ORF">FJ657_15740</name>
</gene>
<dbReference type="AlphaFoldDB" id="A0A506XN71"/>
<dbReference type="EMBL" id="VHQG01000005">
    <property type="protein sequence ID" value="TPW74094.1"/>
    <property type="molecule type" value="Genomic_DNA"/>
</dbReference>
<proteinExistence type="predicted"/>
<accession>A0A506XN71</accession>
<comment type="caution">
    <text evidence="1">The sequence shown here is derived from an EMBL/GenBank/DDBJ whole genome shotgun (WGS) entry which is preliminary data.</text>
</comment>